<dbReference type="EMBL" id="CAFBLS010000055">
    <property type="protein sequence ID" value="CAB4869308.1"/>
    <property type="molecule type" value="Genomic_DNA"/>
</dbReference>
<reference evidence="2" key="1">
    <citation type="submission" date="2020-05" db="EMBL/GenBank/DDBJ databases">
        <authorList>
            <person name="Chiriac C."/>
            <person name="Salcher M."/>
            <person name="Ghai R."/>
            <person name="Kavagutti S V."/>
        </authorList>
    </citation>
    <scope>NUCLEOTIDE SEQUENCE</scope>
</reference>
<keyword evidence="1" id="KW-1133">Transmembrane helix</keyword>
<accession>A0A6J7DJ01</accession>
<feature type="transmembrane region" description="Helical" evidence="1">
    <location>
        <begin position="50"/>
        <end position="70"/>
    </location>
</feature>
<keyword evidence="1" id="KW-0812">Transmembrane</keyword>
<keyword evidence="1" id="KW-0472">Membrane</keyword>
<evidence type="ECO:0000313" key="2">
    <source>
        <dbReference type="EMBL" id="CAB4869308.1"/>
    </source>
</evidence>
<feature type="transmembrane region" description="Helical" evidence="1">
    <location>
        <begin position="105"/>
        <end position="130"/>
    </location>
</feature>
<feature type="transmembrane region" description="Helical" evidence="1">
    <location>
        <begin position="172"/>
        <end position="192"/>
    </location>
</feature>
<dbReference type="PIRSF" id="PIRSF037395">
    <property type="entry name" value="UCP037395_ABCper"/>
    <property type="match status" value="1"/>
</dbReference>
<dbReference type="InterPro" id="IPR017196">
    <property type="entry name" value="ECF_substrate-spec_UCP037395"/>
</dbReference>
<feature type="transmembrane region" description="Helical" evidence="1">
    <location>
        <begin position="233"/>
        <end position="251"/>
    </location>
</feature>
<organism evidence="2">
    <name type="scientific">freshwater metagenome</name>
    <dbReference type="NCBI Taxonomy" id="449393"/>
    <lineage>
        <taxon>unclassified sequences</taxon>
        <taxon>metagenomes</taxon>
        <taxon>ecological metagenomes</taxon>
    </lineage>
</organism>
<dbReference type="AlphaFoldDB" id="A0A6J7DJ01"/>
<dbReference type="Gene3D" id="1.10.1760.20">
    <property type="match status" value="1"/>
</dbReference>
<feature type="transmembrane region" description="Helical" evidence="1">
    <location>
        <begin position="18"/>
        <end position="38"/>
    </location>
</feature>
<sequence length="280" mass="28645">MSARALTPAVRLGPHSTVAIIATSIVGVIAFGWPLIAAPDSSAIAHASDAPWLFAIVIPLLLAVVLAQFTDRGMDAKAVALLGVLSAVVSAMRPLGGGTAGLEPIWVVLVLGGRALGPGFGFALGAVSLFSSALLTGGVGPWLPFQMLGAAWVGLGAGLLPQVRGKREIALLAAYGAVASFAYGLLLNLWFWPFTTGLPDVIAFAPGAPIVENVLAWLRFTTLTSLGYDIPRAILTVTLIVLAGPAVLTALRRVSRKAAFDSAPVFVAAQSSSTPPVPAP</sequence>
<evidence type="ECO:0000256" key="1">
    <source>
        <dbReference type="SAM" id="Phobius"/>
    </source>
</evidence>
<proteinExistence type="predicted"/>
<gene>
    <name evidence="2" type="ORF">UFOPK3402_00606</name>
</gene>
<feature type="transmembrane region" description="Helical" evidence="1">
    <location>
        <begin position="142"/>
        <end position="160"/>
    </location>
</feature>
<name>A0A6J7DJ01_9ZZZZ</name>
<protein>
    <submittedName>
        <fullName evidence="2">Unannotated protein</fullName>
    </submittedName>
</protein>
<feature type="transmembrane region" description="Helical" evidence="1">
    <location>
        <begin position="76"/>
        <end position="93"/>
    </location>
</feature>